<dbReference type="GO" id="GO:0016020">
    <property type="term" value="C:membrane"/>
    <property type="evidence" value="ECO:0007669"/>
    <property type="project" value="UniProtKB-SubCell"/>
</dbReference>
<organism evidence="15 16">
    <name type="scientific">Etheostoma spectabile</name>
    <name type="common">orangethroat darter</name>
    <dbReference type="NCBI Taxonomy" id="54343"/>
    <lineage>
        <taxon>Eukaryota</taxon>
        <taxon>Metazoa</taxon>
        <taxon>Chordata</taxon>
        <taxon>Craniata</taxon>
        <taxon>Vertebrata</taxon>
        <taxon>Euteleostomi</taxon>
        <taxon>Actinopterygii</taxon>
        <taxon>Neopterygii</taxon>
        <taxon>Teleostei</taxon>
        <taxon>Neoteleostei</taxon>
        <taxon>Acanthomorphata</taxon>
        <taxon>Eupercaria</taxon>
        <taxon>Perciformes</taxon>
        <taxon>Percoidei</taxon>
        <taxon>Percidae</taxon>
        <taxon>Etheostomatinae</taxon>
        <taxon>Etheostoma</taxon>
    </lineage>
</organism>
<dbReference type="InterPro" id="IPR050125">
    <property type="entry name" value="GPCR_opsins"/>
</dbReference>
<keyword evidence="16" id="KW-1185">Reference proteome</keyword>
<dbReference type="Pfam" id="PF00001">
    <property type="entry name" value="7tm_1"/>
    <property type="match status" value="1"/>
</dbReference>
<evidence type="ECO:0000256" key="6">
    <source>
        <dbReference type="ARBA" id="ARBA00022989"/>
    </source>
</evidence>
<evidence type="ECO:0000256" key="9">
    <source>
        <dbReference type="ARBA" id="ARBA00023136"/>
    </source>
</evidence>
<feature type="region of interest" description="Disordered" evidence="12">
    <location>
        <begin position="190"/>
        <end position="219"/>
    </location>
</feature>
<keyword evidence="5" id="KW-0681">Retinal protein</keyword>
<reference evidence="15 16" key="1">
    <citation type="submission" date="2019-08" db="EMBL/GenBank/DDBJ databases">
        <title>A chromosome-level genome assembly, high-density linkage maps, and genome scans reveal the genomic architecture of hybrid incompatibilities underlying speciation via character displacement in darters (Percidae: Etheostominae).</title>
        <authorList>
            <person name="Moran R.L."/>
            <person name="Catchen J.M."/>
            <person name="Fuller R.C."/>
        </authorList>
    </citation>
    <scope>NUCLEOTIDE SEQUENCE [LARGE SCALE GENOMIC DNA]</scope>
    <source>
        <strain evidence="15">EspeVRDwgs_2016</strain>
        <tissue evidence="15">Muscle</tissue>
    </source>
</reference>
<evidence type="ECO:0000256" key="2">
    <source>
        <dbReference type="ARBA" id="ARBA00022543"/>
    </source>
</evidence>
<evidence type="ECO:0000256" key="12">
    <source>
        <dbReference type="SAM" id="MobiDB-lite"/>
    </source>
</evidence>
<evidence type="ECO:0000256" key="11">
    <source>
        <dbReference type="ARBA" id="ARBA00023224"/>
    </source>
</evidence>
<keyword evidence="3" id="KW-0716">Sensory transduction</keyword>
<sequence length="324" mass="35989">MLSGQQLRWQNNKADSGAGKLRKNKLVESAVPTTVSDAAEGRQQLGKAQELLTDFNLLRLSLHRTLSSKPTKIKSFPQDVVYWTLSSQVHGINSSLSRKREQRVLFMVAIMVICYLLCWLPYGIMALMATFGSPGLVTPVASIIPSLLAKTSTFINPVIYVFMNKQLLNKNKAELAPLWRARETGDRMKARRQSGLGRFNRPRRKEAAPRRGSSIKSSSKVATKVMRAAVTGTRRNNFLLLVASLGQPTPTLPRPDPSVEVTIDNTKGPSSDINKPVVSLVAEKVSEGCGYWQRDSRSQSSFTCQRDTVPLCVPTRPWRGHVSR</sequence>
<dbReference type="SUPFAM" id="SSF81321">
    <property type="entry name" value="Family A G protein-coupled receptor-like"/>
    <property type="match status" value="1"/>
</dbReference>
<evidence type="ECO:0000256" key="5">
    <source>
        <dbReference type="ARBA" id="ARBA00022925"/>
    </source>
</evidence>
<evidence type="ECO:0000256" key="4">
    <source>
        <dbReference type="ARBA" id="ARBA00022692"/>
    </source>
</evidence>
<dbReference type="PRINTS" id="PR00237">
    <property type="entry name" value="GPCRRHODOPSN"/>
</dbReference>
<dbReference type="AlphaFoldDB" id="A0A5J5D400"/>
<dbReference type="Proteomes" id="UP000327493">
    <property type="component" value="Chromosome 12"/>
</dbReference>
<dbReference type="GO" id="GO:0004930">
    <property type="term" value="F:G protein-coupled receptor activity"/>
    <property type="evidence" value="ECO:0007669"/>
    <property type="project" value="UniProtKB-KW"/>
</dbReference>
<dbReference type="InterPro" id="IPR017452">
    <property type="entry name" value="GPCR_Rhodpsn_7TM"/>
</dbReference>
<dbReference type="InterPro" id="IPR027430">
    <property type="entry name" value="Retinal_BS"/>
</dbReference>
<keyword evidence="6 13" id="KW-1133">Transmembrane helix</keyword>
<keyword evidence="7" id="KW-0157">Chromophore</keyword>
<dbReference type="Gene3D" id="1.20.1070.10">
    <property type="entry name" value="Rhodopsin 7-helix transmembrane proteins"/>
    <property type="match status" value="1"/>
</dbReference>
<accession>A0A5J5D400</accession>
<keyword evidence="9 13" id="KW-0472">Membrane</keyword>
<dbReference type="EMBL" id="VOFY01000012">
    <property type="protein sequence ID" value="KAA8587416.1"/>
    <property type="molecule type" value="Genomic_DNA"/>
</dbReference>
<evidence type="ECO:0000256" key="10">
    <source>
        <dbReference type="ARBA" id="ARBA00023170"/>
    </source>
</evidence>
<evidence type="ECO:0000313" key="15">
    <source>
        <dbReference type="EMBL" id="KAA8587416.1"/>
    </source>
</evidence>
<dbReference type="GO" id="GO:0007602">
    <property type="term" value="P:phototransduction"/>
    <property type="evidence" value="ECO:0007669"/>
    <property type="project" value="UniProtKB-KW"/>
</dbReference>
<protein>
    <recommendedName>
        <fullName evidence="14">G-protein coupled receptors family 1 profile domain-containing protein</fullName>
    </recommendedName>
</protein>
<evidence type="ECO:0000256" key="13">
    <source>
        <dbReference type="SAM" id="Phobius"/>
    </source>
</evidence>
<dbReference type="InterPro" id="IPR000276">
    <property type="entry name" value="GPCR_Rhodpsn"/>
</dbReference>
<evidence type="ECO:0000256" key="7">
    <source>
        <dbReference type="ARBA" id="ARBA00022991"/>
    </source>
</evidence>
<evidence type="ECO:0000256" key="3">
    <source>
        <dbReference type="ARBA" id="ARBA00022606"/>
    </source>
</evidence>
<gene>
    <name evidence="15" type="ORF">FQN60_016278</name>
</gene>
<keyword evidence="11" id="KW-0807">Transducer</keyword>
<proteinExistence type="predicted"/>
<keyword evidence="8" id="KW-0297">G-protein coupled receptor</keyword>
<evidence type="ECO:0000313" key="16">
    <source>
        <dbReference type="Proteomes" id="UP000327493"/>
    </source>
</evidence>
<evidence type="ECO:0000256" key="1">
    <source>
        <dbReference type="ARBA" id="ARBA00004141"/>
    </source>
</evidence>
<feature type="transmembrane region" description="Helical" evidence="13">
    <location>
        <begin position="104"/>
        <end position="131"/>
    </location>
</feature>
<feature type="domain" description="G-protein coupled receptors family 1 profile" evidence="14">
    <location>
        <begin position="80"/>
        <end position="160"/>
    </location>
</feature>
<comment type="subcellular location">
    <subcellularLocation>
        <location evidence="1">Membrane</location>
        <topology evidence="1">Multi-pass membrane protein</topology>
    </subcellularLocation>
</comment>
<dbReference type="GO" id="GO:0009881">
    <property type="term" value="F:photoreceptor activity"/>
    <property type="evidence" value="ECO:0007669"/>
    <property type="project" value="UniProtKB-KW"/>
</dbReference>
<feature type="transmembrane region" description="Helical" evidence="13">
    <location>
        <begin position="143"/>
        <end position="163"/>
    </location>
</feature>
<dbReference type="PANTHER" id="PTHR24240">
    <property type="entry name" value="OPSIN"/>
    <property type="match status" value="1"/>
</dbReference>
<dbReference type="PROSITE" id="PS50262">
    <property type="entry name" value="G_PROTEIN_RECEP_F1_2"/>
    <property type="match status" value="1"/>
</dbReference>
<dbReference type="PROSITE" id="PS00238">
    <property type="entry name" value="OPSIN"/>
    <property type="match status" value="1"/>
</dbReference>
<evidence type="ECO:0000256" key="8">
    <source>
        <dbReference type="ARBA" id="ARBA00023040"/>
    </source>
</evidence>
<keyword evidence="2" id="KW-0600">Photoreceptor protein</keyword>
<evidence type="ECO:0000259" key="14">
    <source>
        <dbReference type="PROSITE" id="PS50262"/>
    </source>
</evidence>
<name>A0A5J5D400_9PERO</name>
<keyword evidence="4 13" id="KW-0812">Transmembrane</keyword>
<comment type="caution">
    <text evidence="15">The sequence shown here is derived from an EMBL/GenBank/DDBJ whole genome shotgun (WGS) entry which is preliminary data.</text>
</comment>
<keyword evidence="10" id="KW-0675">Receptor</keyword>